<dbReference type="Proteomes" id="UP000825051">
    <property type="component" value="Chromosome"/>
</dbReference>
<keyword evidence="1" id="KW-0436">Ligase</keyword>
<sequence>MKILREDTPSFDLQALERAWTLPATFVLVSAKLSVDDQWLADCAATLPPHLREWHFILLTSGSTGSPKLVIGERRRADALVAILHHLQSSDVVEETLLLLPLSYSYSFVNQWLWARQFRRRLVPTRGLADPHALRENLRAAHQAMLCLVGVQVPLLVNAFPTETFPGVWRIHFAGGRFPQEQLPQLKRLFPEARVYNNYGCAEAMPRLALRSAEAAADPANIGQPLPGVELQTDGADRLFFRSPYRAIALIENQVCREIQPDEWLPTGDLAAQDGDGAWRLLGRGNDIFKRHGEKVSLLALLATVSAPWSGQCAFYRERDPTGEDGCVLVLTPLATREAINGVLLALRRKHPRAHWPLRIETLSALPLLPNGKTDIRALTDLAGKAVVWRQLA</sequence>
<dbReference type="KEGG" id="ole:K0B96_03940"/>
<dbReference type="SUPFAM" id="SSF56801">
    <property type="entry name" value="Acetyl-CoA synthetase-like"/>
    <property type="match status" value="1"/>
</dbReference>
<evidence type="ECO:0000259" key="2">
    <source>
        <dbReference type="Pfam" id="PF00501"/>
    </source>
</evidence>
<reference evidence="3" key="1">
    <citation type="submission" date="2021-08" db="EMBL/GenBank/DDBJ databases">
        <title>Genome of a novel bacterium of the phylum Verrucomicrobia, Oleiharenicola sp. KSB-15.</title>
        <authorList>
            <person name="Chung J.-H."/>
            <person name="Ahn J.-H."/>
            <person name="Yoon Y."/>
            <person name="Kim D.-Y."/>
            <person name="An S.-H."/>
            <person name="Park I."/>
            <person name="Yeon J."/>
        </authorList>
    </citation>
    <scope>NUCLEOTIDE SEQUENCE</scope>
    <source>
        <strain evidence="3">KSB-15</strain>
    </source>
</reference>
<dbReference type="PROSITE" id="PS00455">
    <property type="entry name" value="AMP_BINDING"/>
    <property type="match status" value="1"/>
</dbReference>
<dbReference type="InterPro" id="IPR045851">
    <property type="entry name" value="AMP-bd_C_sf"/>
</dbReference>
<dbReference type="Pfam" id="PF00501">
    <property type="entry name" value="AMP-binding"/>
    <property type="match status" value="1"/>
</dbReference>
<organism evidence="3 4">
    <name type="scientific">Horticoccus luteus</name>
    <dbReference type="NCBI Taxonomy" id="2862869"/>
    <lineage>
        <taxon>Bacteria</taxon>
        <taxon>Pseudomonadati</taxon>
        <taxon>Verrucomicrobiota</taxon>
        <taxon>Opitutia</taxon>
        <taxon>Opitutales</taxon>
        <taxon>Opitutaceae</taxon>
        <taxon>Horticoccus</taxon>
    </lineage>
</organism>
<keyword evidence="4" id="KW-1185">Reference proteome</keyword>
<proteinExistence type="predicted"/>
<name>A0A8F9XKK3_9BACT</name>
<dbReference type="PANTHER" id="PTHR43767:SF8">
    <property type="entry name" value="LONG-CHAIN-FATTY-ACID--COA LIGASE"/>
    <property type="match status" value="1"/>
</dbReference>
<dbReference type="InterPro" id="IPR042099">
    <property type="entry name" value="ANL_N_sf"/>
</dbReference>
<dbReference type="InterPro" id="IPR000873">
    <property type="entry name" value="AMP-dep_synth/lig_dom"/>
</dbReference>
<dbReference type="InterPro" id="IPR020845">
    <property type="entry name" value="AMP-binding_CS"/>
</dbReference>
<evidence type="ECO:0000313" key="4">
    <source>
        <dbReference type="Proteomes" id="UP000825051"/>
    </source>
</evidence>
<protein>
    <submittedName>
        <fullName evidence="3">AMP-binding protein</fullName>
    </submittedName>
</protein>
<dbReference type="PANTHER" id="PTHR43767">
    <property type="entry name" value="LONG-CHAIN-FATTY-ACID--COA LIGASE"/>
    <property type="match status" value="1"/>
</dbReference>
<accession>A0A8F9XKK3</accession>
<dbReference type="AlphaFoldDB" id="A0A8F9XKK3"/>
<gene>
    <name evidence="3" type="ORF">K0B96_03940</name>
</gene>
<dbReference type="RefSeq" id="WP_220164067.1">
    <property type="nucleotide sequence ID" value="NZ_CP080507.1"/>
</dbReference>
<evidence type="ECO:0000256" key="1">
    <source>
        <dbReference type="ARBA" id="ARBA00022598"/>
    </source>
</evidence>
<dbReference type="GO" id="GO:0016874">
    <property type="term" value="F:ligase activity"/>
    <property type="evidence" value="ECO:0007669"/>
    <property type="project" value="UniProtKB-KW"/>
</dbReference>
<dbReference type="Gene3D" id="3.30.300.30">
    <property type="match status" value="1"/>
</dbReference>
<dbReference type="EMBL" id="CP080507">
    <property type="protein sequence ID" value="QYM79778.1"/>
    <property type="molecule type" value="Genomic_DNA"/>
</dbReference>
<evidence type="ECO:0000313" key="3">
    <source>
        <dbReference type="EMBL" id="QYM79778.1"/>
    </source>
</evidence>
<dbReference type="Gene3D" id="3.40.50.12780">
    <property type="entry name" value="N-terminal domain of ligase-like"/>
    <property type="match status" value="1"/>
</dbReference>
<feature type="domain" description="AMP-dependent synthetase/ligase" evidence="2">
    <location>
        <begin position="48"/>
        <end position="231"/>
    </location>
</feature>
<dbReference type="InterPro" id="IPR050237">
    <property type="entry name" value="ATP-dep_AMP-bd_enzyme"/>
</dbReference>